<proteinExistence type="predicted"/>
<protein>
    <submittedName>
        <fullName evidence="2">Uncharacterized protein</fullName>
    </submittedName>
</protein>
<keyword evidence="3" id="KW-1185">Reference proteome</keyword>
<dbReference type="InterPro" id="IPR029673">
    <property type="entry name" value="TMEM179"/>
</dbReference>
<reference evidence="2" key="1">
    <citation type="submission" date="2021-03" db="EMBL/GenBank/DDBJ databases">
        <title>Chromosome level genome of the anhydrobiotic midge Polypedilum vanderplanki.</title>
        <authorList>
            <person name="Yoshida Y."/>
            <person name="Kikawada T."/>
            <person name="Gusev O."/>
        </authorList>
    </citation>
    <scope>NUCLEOTIDE SEQUENCE</scope>
    <source>
        <strain evidence="2">NIAS01</strain>
        <tissue evidence="2">Whole body or cell culture</tissue>
    </source>
</reference>
<feature type="transmembrane region" description="Helical" evidence="1">
    <location>
        <begin position="239"/>
        <end position="269"/>
    </location>
</feature>
<evidence type="ECO:0000256" key="1">
    <source>
        <dbReference type="SAM" id="Phobius"/>
    </source>
</evidence>
<feature type="transmembrane region" description="Helical" evidence="1">
    <location>
        <begin position="179"/>
        <end position="198"/>
    </location>
</feature>
<dbReference type="Proteomes" id="UP001107558">
    <property type="component" value="Chromosome 3"/>
</dbReference>
<evidence type="ECO:0000313" key="2">
    <source>
        <dbReference type="EMBL" id="KAG5670488.1"/>
    </source>
</evidence>
<organism evidence="2 3">
    <name type="scientific">Polypedilum vanderplanki</name>
    <name type="common">Sleeping chironomid midge</name>
    <dbReference type="NCBI Taxonomy" id="319348"/>
    <lineage>
        <taxon>Eukaryota</taxon>
        <taxon>Metazoa</taxon>
        <taxon>Ecdysozoa</taxon>
        <taxon>Arthropoda</taxon>
        <taxon>Hexapoda</taxon>
        <taxon>Insecta</taxon>
        <taxon>Pterygota</taxon>
        <taxon>Neoptera</taxon>
        <taxon>Endopterygota</taxon>
        <taxon>Diptera</taxon>
        <taxon>Nematocera</taxon>
        <taxon>Chironomoidea</taxon>
        <taxon>Chironomidae</taxon>
        <taxon>Chironominae</taxon>
        <taxon>Polypedilum</taxon>
        <taxon>Polypedilum</taxon>
    </lineage>
</organism>
<dbReference type="PANTHER" id="PTHR31872:SF4">
    <property type="entry name" value="TRANSMEMBRANE PROTEIN 179"/>
    <property type="match status" value="1"/>
</dbReference>
<sequence>MTILMTYHKLVERDSQHVNHYWKVSVILILLLSIVCCIVGSLSLQKIVDNYDNRCILDAKLKFEEKPNKFISLARNAEDNNSSPGIRFFKKFLTDSYENISPENKNQMYSTKQISIMDNHQILELNTDWGKDSSCDFAIFIPIFQCCFGIIFLVMFLICDRGGQSSVENHSFLPKPWRIVTPSLLFFLSMTIVSIVNLTNISKGLATFCKSFEENTDEVSCIIAMNHFRLKHDVLIRPAIFYILTIIFSWILLFCWLILTIIMILRIIFVVDFQLIRVTVKTCEFESNDGHNHEVMLTAKEPKNSFSIEDDDIDSDTQLTTINDQQF</sequence>
<feature type="transmembrane region" description="Helical" evidence="1">
    <location>
        <begin position="137"/>
        <end position="158"/>
    </location>
</feature>
<dbReference type="OrthoDB" id="8173371at2759"/>
<keyword evidence="1" id="KW-0472">Membrane</keyword>
<comment type="caution">
    <text evidence="2">The sequence shown here is derived from an EMBL/GenBank/DDBJ whole genome shotgun (WGS) entry which is preliminary data.</text>
</comment>
<keyword evidence="1" id="KW-0812">Transmembrane</keyword>
<feature type="transmembrane region" description="Helical" evidence="1">
    <location>
        <begin position="21"/>
        <end position="44"/>
    </location>
</feature>
<dbReference type="PANTHER" id="PTHR31872">
    <property type="entry name" value="TRANSMEMBRANE PROTEIN 179"/>
    <property type="match status" value="1"/>
</dbReference>
<dbReference type="EMBL" id="JADBJN010000003">
    <property type="protein sequence ID" value="KAG5670488.1"/>
    <property type="molecule type" value="Genomic_DNA"/>
</dbReference>
<dbReference type="AlphaFoldDB" id="A0A9J6BL98"/>
<accession>A0A9J6BL98</accession>
<gene>
    <name evidence="2" type="ORF">PVAND_000750</name>
</gene>
<keyword evidence="1" id="KW-1133">Transmembrane helix</keyword>
<name>A0A9J6BL98_POLVA</name>
<evidence type="ECO:0000313" key="3">
    <source>
        <dbReference type="Proteomes" id="UP001107558"/>
    </source>
</evidence>